<dbReference type="RefSeq" id="WP_130649903.1">
    <property type="nucleotide sequence ID" value="NZ_BMHA01000008.1"/>
</dbReference>
<evidence type="ECO:0000259" key="12">
    <source>
        <dbReference type="SMART" id="SM01097"/>
    </source>
</evidence>
<dbReference type="GO" id="GO:0006541">
    <property type="term" value="P:glutamine metabolic process"/>
    <property type="evidence" value="ECO:0007669"/>
    <property type="project" value="InterPro"/>
</dbReference>
<evidence type="ECO:0000256" key="9">
    <source>
        <dbReference type="ARBA" id="ARBA00048816"/>
    </source>
</evidence>
<dbReference type="PRINTS" id="PR00099">
    <property type="entry name" value="CPSGATASE"/>
</dbReference>
<dbReference type="PANTHER" id="PTHR43418">
    <property type="entry name" value="MULTIFUNCTIONAL TRYPTOPHAN BIOSYNTHESIS PROTEIN-RELATED"/>
    <property type="match status" value="1"/>
</dbReference>
<dbReference type="Gene3D" id="3.50.30.20">
    <property type="entry name" value="Carbamoyl-phosphate synthase small subunit, N-terminal domain"/>
    <property type="match status" value="1"/>
</dbReference>
<comment type="pathway">
    <text evidence="2 11">Amino-acid biosynthesis; L-arginine biosynthesis; carbamoyl phosphate from bicarbonate: step 1/1.</text>
</comment>
<dbReference type="InterPro" id="IPR017926">
    <property type="entry name" value="GATASE"/>
</dbReference>
<dbReference type="SMART" id="SM01097">
    <property type="entry name" value="CPSase_sm_chain"/>
    <property type="match status" value="1"/>
</dbReference>
<dbReference type="PROSITE" id="PS51273">
    <property type="entry name" value="GATASE_TYPE_1"/>
    <property type="match status" value="1"/>
</dbReference>
<evidence type="ECO:0000256" key="4">
    <source>
        <dbReference type="ARBA" id="ARBA00022598"/>
    </source>
</evidence>
<dbReference type="CDD" id="cd01744">
    <property type="entry name" value="GATase1_CPSase"/>
    <property type="match status" value="1"/>
</dbReference>
<dbReference type="Pfam" id="PF00988">
    <property type="entry name" value="CPSase_sm_chain"/>
    <property type="match status" value="1"/>
</dbReference>
<feature type="binding site" evidence="11">
    <location>
        <position position="58"/>
    </location>
    <ligand>
        <name>L-glutamine</name>
        <dbReference type="ChEBI" id="CHEBI:58359"/>
    </ligand>
</feature>
<dbReference type="GO" id="GO:0004088">
    <property type="term" value="F:carbamoyl-phosphate synthase (glutamine-hydrolyzing) activity"/>
    <property type="evidence" value="ECO:0007669"/>
    <property type="project" value="UniProtKB-UniRule"/>
</dbReference>
<evidence type="ECO:0000256" key="10">
    <source>
        <dbReference type="ARBA" id="ARBA00049285"/>
    </source>
</evidence>
<dbReference type="NCBIfam" id="NF009475">
    <property type="entry name" value="PRK12838.1"/>
    <property type="match status" value="1"/>
</dbReference>
<dbReference type="GO" id="GO:0006526">
    <property type="term" value="P:L-arginine biosynthetic process"/>
    <property type="evidence" value="ECO:0007669"/>
    <property type="project" value="UniProtKB-UniRule"/>
</dbReference>
<dbReference type="UniPathway" id="UPA00070">
    <property type="reaction ID" value="UER00115"/>
</dbReference>
<feature type="binding site" evidence="11">
    <location>
        <position position="308"/>
    </location>
    <ligand>
        <name>L-glutamine</name>
        <dbReference type="ChEBI" id="CHEBI:58359"/>
    </ligand>
</feature>
<dbReference type="SUPFAM" id="SSF52021">
    <property type="entry name" value="Carbamoyl phosphate synthetase, small subunit N-terminal domain"/>
    <property type="match status" value="1"/>
</dbReference>
<organism evidence="13 14">
    <name type="scientific">Egicoccus halophilus</name>
    <dbReference type="NCBI Taxonomy" id="1670830"/>
    <lineage>
        <taxon>Bacteria</taxon>
        <taxon>Bacillati</taxon>
        <taxon>Actinomycetota</taxon>
        <taxon>Nitriliruptoria</taxon>
        <taxon>Egicoccales</taxon>
        <taxon>Egicoccaceae</taxon>
        <taxon>Egicoccus</taxon>
    </lineage>
</organism>
<feature type="domain" description="Carbamoyl-phosphate synthase small subunit N-terminal" evidence="12">
    <location>
        <begin position="14"/>
        <end position="144"/>
    </location>
</feature>
<keyword evidence="7 11" id="KW-0315">Glutamine amidotransferase</keyword>
<dbReference type="FunFam" id="3.50.30.20:FF:000001">
    <property type="entry name" value="Carbamoyl-phosphate synthase small chain"/>
    <property type="match status" value="1"/>
</dbReference>
<keyword evidence="6 11" id="KW-0067">ATP-binding</keyword>
<dbReference type="NCBIfam" id="TIGR01368">
    <property type="entry name" value="CPSaseIIsmall"/>
    <property type="match status" value="1"/>
</dbReference>
<dbReference type="Pfam" id="PF00117">
    <property type="entry name" value="GATase"/>
    <property type="match status" value="1"/>
</dbReference>
<dbReference type="InterPro" id="IPR036480">
    <property type="entry name" value="CarbP_synth_ssu_N_sf"/>
</dbReference>
<proteinExistence type="inferred from homology"/>
<comment type="pathway">
    <text evidence="1 11">Pyrimidine metabolism; UMP biosynthesis via de novo pathway; (S)-dihydroorotate from bicarbonate: step 1/3.</text>
</comment>
<dbReference type="EMBL" id="BMHA01000008">
    <property type="protein sequence ID" value="GGI07399.1"/>
    <property type="molecule type" value="Genomic_DNA"/>
</dbReference>
<evidence type="ECO:0000256" key="3">
    <source>
        <dbReference type="ARBA" id="ARBA00007800"/>
    </source>
</evidence>
<feature type="binding site" evidence="11">
    <location>
        <position position="268"/>
    </location>
    <ligand>
        <name>L-glutamine</name>
        <dbReference type="ChEBI" id="CHEBI:58359"/>
    </ligand>
</feature>
<dbReference type="SUPFAM" id="SSF52317">
    <property type="entry name" value="Class I glutamine amidotransferase-like"/>
    <property type="match status" value="1"/>
</dbReference>
<comment type="catalytic activity">
    <reaction evidence="9 11">
        <text>hydrogencarbonate + L-glutamine + 2 ATP + H2O = carbamoyl phosphate + L-glutamate + 2 ADP + phosphate + 2 H(+)</text>
        <dbReference type="Rhea" id="RHEA:18633"/>
        <dbReference type="ChEBI" id="CHEBI:15377"/>
        <dbReference type="ChEBI" id="CHEBI:15378"/>
        <dbReference type="ChEBI" id="CHEBI:17544"/>
        <dbReference type="ChEBI" id="CHEBI:29985"/>
        <dbReference type="ChEBI" id="CHEBI:30616"/>
        <dbReference type="ChEBI" id="CHEBI:43474"/>
        <dbReference type="ChEBI" id="CHEBI:58228"/>
        <dbReference type="ChEBI" id="CHEBI:58359"/>
        <dbReference type="ChEBI" id="CHEBI:456216"/>
        <dbReference type="EC" id="6.3.5.5"/>
    </reaction>
</comment>
<dbReference type="Gene3D" id="3.40.50.880">
    <property type="match status" value="1"/>
</dbReference>
<comment type="catalytic activity">
    <reaction evidence="10 11">
        <text>L-glutamine + H2O = L-glutamate + NH4(+)</text>
        <dbReference type="Rhea" id="RHEA:15889"/>
        <dbReference type="ChEBI" id="CHEBI:15377"/>
        <dbReference type="ChEBI" id="CHEBI:28938"/>
        <dbReference type="ChEBI" id="CHEBI:29985"/>
        <dbReference type="ChEBI" id="CHEBI:58359"/>
    </reaction>
</comment>
<dbReference type="GO" id="GO:0044205">
    <property type="term" value="P:'de novo' UMP biosynthetic process"/>
    <property type="evidence" value="ECO:0007669"/>
    <property type="project" value="UniProtKB-UniRule"/>
</dbReference>
<dbReference type="HAMAP" id="MF_01209">
    <property type="entry name" value="CPSase_S_chain"/>
    <property type="match status" value="1"/>
</dbReference>
<feature type="binding site" evidence="11">
    <location>
        <position position="309"/>
    </location>
    <ligand>
        <name>L-glutamine</name>
        <dbReference type="ChEBI" id="CHEBI:58359"/>
    </ligand>
</feature>
<dbReference type="InterPro" id="IPR002474">
    <property type="entry name" value="CarbamoylP_synth_ssu_N"/>
</dbReference>
<evidence type="ECO:0000313" key="14">
    <source>
        <dbReference type="Proteomes" id="UP000650511"/>
    </source>
</evidence>
<keyword evidence="11" id="KW-0028">Amino-acid biosynthesis</keyword>
<protein>
    <recommendedName>
        <fullName evidence="11">Carbamoyl phosphate synthase small chain</fullName>
        <ecNumber evidence="11">6.3.5.5</ecNumber>
    </recommendedName>
    <alternativeName>
        <fullName evidence="11">Carbamoyl phosphate synthetase glutamine chain</fullName>
    </alternativeName>
</protein>
<keyword evidence="11" id="KW-0055">Arginine biosynthesis</keyword>
<evidence type="ECO:0000256" key="11">
    <source>
        <dbReference type="HAMAP-Rule" id="MF_01209"/>
    </source>
</evidence>
<feature type="binding site" evidence="11">
    <location>
        <position position="239"/>
    </location>
    <ligand>
        <name>L-glutamine</name>
        <dbReference type="ChEBI" id="CHEBI:58359"/>
    </ligand>
</feature>
<dbReference type="AlphaFoldDB" id="A0A8J3ABE9"/>
<dbReference type="PRINTS" id="PR00097">
    <property type="entry name" value="ANTSNTHASEII"/>
</dbReference>
<gene>
    <name evidence="11 13" type="primary">carA</name>
    <name evidence="13" type="ORF">GCM10011354_23890</name>
</gene>
<dbReference type="OrthoDB" id="9804328at2"/>
<comment type="subunit">
    <text evidence="11">Composed of two chains; the small (or glutamine) chain promotes the hydrolysis of glutamine to ammonia, which is used by the large (or ammonia) chain to synthesize carbamoyl phosphate. Tetramer of heterodimers (alpha,beta)4.</text>
</comment>
<feature type="active site" description="Nucleophile" evidence="11">
    <location>
        <position position="264"/>
    </location>
</feature>
<dbReference type="InterPro" id="IPR029062">
    <property type="entry name" value="Class_I_gatase-like"/>
</dbReference>
<dbReference type="GO" id="GO:0006207">
    <property type="term" value="P:'de novo' pyrimidine nucleobase biosynthetic process"/>
    <property type="evidence" value="ECO:0007669"/>
    <property type="project" value="InterPro"/>
</dbReference>
<feature type="active site" evidence="11">
    <location>
        <position position="361"/>
    </location>
</feature>
<feature type="active site" evidence="11">
    <location>
        <position position="363"/>
    </location>
</feature>
<dbReference type="EC" id="6.3.5.5" evidence="11"/>
<evidence type="ECO:0000256" key="1">
    <source>
        <dbReference type="ARBA" id="ARBA00004812"/>
    </source>
</evidence>
<comment type="function">
    <text evidence="11">Small subunit of the glutamine-dependent carbamoyl phosphate synthetase (CPSase). CPSase catalyzes the formation of carbamoyl phosphate from the ammonia moiety of glutamine, carbonate, and phosphate donated by ATP, constituting the first step of 2 biosynthetic pathways, one leading to arginine and/or urea and the other to pyrimidine nucleotides. The small subunit (glutamine amidotransferase) binds and cleaves glutamine to supply the large subunit with the substrate ammonia.</text>
</comment>
<dbReference type="InterPro" id="IPR035686">
    <property type="entry name" value="CPSase_GATase1"/>
</dbReference>
<feature type="binding site" evidence="11">
    <location>
        <position position="306"/>
    </location>
    <ligand>
        <name>L-glutamine</name>
        <dbReference type="ChEBI" id="CHEBI:58359"/>
    </ligand>
</feature>
<evidence type="ECO:0000313" key="13">
    <source>
        <dbReference type="EMBL" id="GGI07399.1"/>
    </source>
</evidence>
<evidence type="ECO:0000256" key="2">
    <source>
        <dbReference type="ARBA" id="ARBA00005077"/>
    </source>
</evidence>
<dbReference type="InterPro" id="IPR050472">
    <property type="entry name" value="Anth_synth/Amidotransfase"/>
</dbReference>
<evidence type="ECO:0000256" key="8">
    <source>
        <dbReference type="ARBA" id="ARBA00022975"/>
    </source>
</evidence>
<dbReference type="UniPathway" id="UPA00068">
    <property type="reaction ID" value="UER00171"/>
</dbReference>
<dbReference type="GO" id="GO:0005524">
    <property type="term" value="F:ATP binding"/>
    <property type="evidence" value="ECO:0007669"/>
    <property type="project" value="UniProtKB-UniRule"/>
</dbReference>
<keyword evidence="4 11" id="KW-0436">Ligase</keyword>
<name>A0A8J3ABE9_9ACTN</name>
<keyword evidence="8 11" id="KW-0665">Pyrimidine biosynthesis</keyword>
<dbReference type="InterPro" id="IPR006274">
    <property type="entry name" value="CarbamoylP_synth_ssu"/>
</dbReference>
<feature type="region of interest" description="CPSase" evidence="11">
    <location>
        <begin position="1"/>
        <end position="188"/>
    </location>
</feature>
<evidence type="ECO:0000256" key="5">
    <source>
        <dbReference type="ARBA" id="ARBA00022741"/>
    </source>
</evidence>
<feature type="binding site" evidence="11">
    <location>
        <position position="265"/>
    </location>
    <ligand>
        <name>L-glutamine</name>
        <dbReference type="ChEBI" id="CHEBI:58359"/>
    </ligand>
</feature>
<evidence type="ECO:0000256" key="7">
    <source>
        <dbReference type="ARBA" id="ARBA00022962"/>
    </source>
</evidence>
<keyword evidence="14" id="KW-1185">Reference proteome</keyword>
<feature type="binding site" evidence="11">
    <location>
        <position position="237"/>
    </location>
    <ligand>
        <name>L-glutamine</name>
        <dbReference type="ChEBI" id="CHEBI:58359"/>
    </ligand>
</feature>
<keyword evidence="5 11" id="KW-0547">Nucleotide-binding</keyword>
<sequence length="390" mass="41741">MTAVSNPLPSRTSVPALLVLEDGSSFRGRAIGAAGTVFGEAVFNTGMAGYQEVLTDPSYRRQIVAMTAPHVGNYGLNDADMESDAIQVAGFVVREAARRPSNWRSQRDLRTALTEDGVVGIEGIDTRRLTRLLRDEGAMRAGLSTEVLDVDALQAQVLDAPGMAGAELASEVTTREPYVLDPVGGRRLRVVALDFGMKRSIGRFLAEQGAEVHVLPASATPDEVRERRPDGLFLSNGPGDPATVTQGIATTAELLGEVPTFGICLGSQLLGHALGGETYKLDFGHHGVNQPVLRRADGAVEITSHNHGFAVRASALGEQTDAHTYTTREHGRVEVSHVNLNDDVVEGLTARDVPAFSVQYHPEAAPGPTDARYLFERFTRLVLEVRGATA</sequence>
<dbReference type="PANTHER" id="PTHR43418:SF7">
    <property type="entry name" value="CARBAMOYL-PHOSPHATE SYNTHASE SMALL CHAIN"/>
    <property type="match status" value="1"/>
</dbReference>
<dbReference type="Proteomes" id="UP000650511">
    <property type="component" value="Unassembled WGS sequence"/>
</dbReference>
<reference evidence="13" key="2">
    <citation type="submission" date="2020-09" db="EMBL/GenBank/DDBJ databases">
        <authorList>
            <person name="Sun Q."/>
            <person name="Zhou Y."/>
        </authorList>
    </citation>
    <scope>NUCLEOTIDE SEQUENCE</scope>
    <source>
        <strain evidence="13">CGMCC 1.14988</strain>
    </source>
</reference>
<accession>A0A8J3ABE9</accession>
<comment type="caution">
    <text evidence="13">The sequence shown here is derived from an EMBL/GenBank/DDBJ whole genome shotgun (WGS) entry which is preliminary data.</text>
</comment>
<dbReference type="PRINTS" id="PR00096">
    <property type="entry name" value="GATASE"/>
</dbReference>
<evidence type="ECO:0000256" key="6">
    <source>
        <dbReference type="ARBA" id="ARBA00022840"/>
    </source>
</evidence>
<reference evidence="13" key="1">
    <citation type="journal article" date="2014" name="Int. J. Syst. Evol. Microbiol.">
        <title>Complete genome sequence of Corynebacterium casei LMG S-19264T (=DSM 44701T), isolated from a smear-ripened cheese.</title>
        <authorList>
            <consortium name="US DOE Joint Genome Institute (JGI-PGF)"/>
            <person name="Walter F."/>
            <person name="Albersmeier A."/>
            <person name="Kalinowski J."/>
            <person name="Ruckert C."/>
        </authorList>
    </citation>
    <scope>NUCLEOTIDE SEQUENCE</scope>
    <source>
        <strain evidence="13">CGMCC 1.14988</strain>
    </source>
</reference>
<comment type="similarity">
    <text evidence="3 11">Belongs to the CarA family.</text>
</comment>